<name>A0ABU3EZM1_9ENTE</name>
<evidence type="ECO:0000313" key="2">
    <source>
        <dbReference type="EMBL" id="MDT2600300.1"/>
    </source>
</evidence>
<accession>A0ABU3EZM1</accession>
<protein>
    <submittedName>
        <fullName evidence="2">Type II toxin-antitoxin system YafQ family toxin</fullName>
    </submittedName>
</protein>
<organism evidence="2 3">
    <name type="scientific">Enterococcus hulanensis</name>
    <dbReference type="NCBI Taxonomy" id="2559929"/>
    <lineage>
        <taxon>Bacteria</taxon>
        <taxon>Bacillati</taxon>
        <taxon>Bacillota</taxon>
        <taxon>Bacilli</taxon>
        <taxon>Lactobacillales</taxon>
        <taxon>Enterococcaceae</taxon>
        <taxon>Enterococcus</taxon>
    </lineage>
</organism>
<dbReference type="PANTHER" id="PTHR40588:SF1">
    <property type="entry name" value="MRNA INTERFERASE TOXIN YAFQ"/>
    <property type="match status" value="1"/>
</dbReference>
<dbReference type="InterPro" id="IPR035093">
    <property type="entry name" value="RelE/ParE_toxin_dom_sf"/>
</dbReference>
<proteinExistence type="predicted"/>
<dbReference type="EMBL" id="JARPYI010000005">
    <property type="protein sequence ID" value="MDT2600300.1"/>
    <property type="molecule type" value="Genomic_DNA"/>
</dbReference>
<reference evidence="2 3" key="1">
    <citation type="submission" date="2023-03" db="EMBL/GenBank/DDBJ databases">
        <authorList>
            <person name="Shen W."/>
            <person name="Cai J."/>
        </authorList>
    </citation>
    <scope>NUCLEOTIDE SEQUENCE [LARGE SCALE GENOMIC DNA]</scope>
    <source>
        <strain evidence="2 3">D6-4</strain>
    </source>
</reference>
<keyword evidence="1" id="KW-1277">Toxin-antitoxin system</keyword>
<comment type="caution">
    <text evidence="2">The sequence shown here is derived from an EMBL/GenBank/DDBJ whole genome shotgun (WGS) entry which is preliminary data.</text>
</comment>
<dbReference type="Proteomes" id="UP001252875">
    <property type="component" value="Unassembled WGS sequence"/>
</dbReference>
<keyword evidence="3" id="KW-1185">Reference proteome</keyword>
<dbReference type="PANTHER" id="PTHR40588">
    <property type="entry name" value="MRNA INTERFERASE TOXIN YAFQ"/>
    <property type="match status" value="1"/>
</dbReference>
<dbReference type="InterPro" id="IPR004386">
    <property type="entry name" value="Toxin_YafQ-like"/>
</dbReference>
<dbReference type="Gene3D" id="3.30.2310.20">
    <property type="entry name" value="RelE-like"/>
    <property type="match status" value="1"/>
</dbReference>
<dbReference type="InterPro" id="IPR007712">
    <property type="entry name" value="RelE/ParE_toxin"/>
</dbReference>
<evidence type="ECO:0000256" key="1">
    <source>
        <dbReference type="ARBA" id="ARBA00022649"/>
    </source>
</evidence>
<sequence>MVKKFQKATSQFKKDIKRLKRSGRYDVEKLKVAMDLIAANEQLPEKYVNHKLVGYENRWDCHIEGDWLLLYETDSTTVYWVRTGTHSDLFG</sequence>
<dbReference type="PIRSF" id="PIRSF006156">
    <property type="entry name" value="YafQ"/>
    <property type="match status" value="1"/>
</dbReference>
<dbReference type="Pfam" id="PF15738">
    <property type="entry name" value="YafQ_toxin"/>
    <property type="match status" value="1"/>
</dbReference>
<dbReference type="NCBIfam" id="TIGR02385">
    <property type="entry name" value="RelE_StbE"/>
    <property type="match status" value="1"/>
</dbReference>
<dbReference type="SUPFAM" id="SSF143011">
    <property type="entry name" value="RelE-like"/>
    <property type="match status" value="1"/>
</dbReference>
<gene>
    <name evidence="2" type="ORF">P7D85_10980</name>
</gene>
<dbReference type="RefSeq" id="WP_311822273.1">
    <property type="nucleotide sequence ID" value="NZ_JARPYF010000005.1"/>
</dbReference>
<evidence type="ECO:0000313" key="3">
    <source>
        <dbReference type="Proteomes" id="UP001252875"/>
    </source>
</evidence>